<evidence type="ECO:0000256" key="3">
    <source>
        <dbReference type="ARBA" id="ARBA00022729"/>
    </source>
</evidence>
<protein>
    <recommendedName>
        <fullName evidence="4">SD-repeat containing protein B domain-containing protein</fullName>
    </recommendedName>
</protein>
<name>A0A327NLS6_9BACT</name>
<dbReference type="SUPFAM" id="SSF117074">
    <property type="entry name" value="Hypothetical protein PA1324"/>
    <property type="match status" value="1"/>
</dbReference>
<sequence>MALGGLALLPGYGEVLSTAMDPTDNTDANGLRKFKSDGSGSPATSTQIFYSGNNVATYGKGNGLGDVGLACNLAPIQIGNRVWVDSNNNGIQDPGEGPLAGVKVTLSGPGLTSPVSVTTNASGEYYFSSSTSGTAATGYAYSLTGLTSGSSYSLTFPTSASAGTLLLSNKPNSATGTNTDVIDTDPNAAGLISFTLGQAGENNFSYDAGYAPCIPPSLTAIASSNTVCLGTPITLTAQISPADSYTYTWSAPASVTLTGATTATATAIGLPTGTTTFTVTASSSPICSTLTTVSVTVNPLPTASLTSATICAGQSTTITATGGTSYSFSNGTVNTTGLLVVSPVSTTAYSVTVANASGCTSSTTSAVTVNPLPTASMISAPSATICVGQSVTLTATGGSSYTFSNGTVNNTGLLVVSPVSTTAYSVTVTNASGCKSTTTASVTVNPLPTASLTSATICAGQSTTITATGGTSYSFSNGTVNTTGLVVVSPVSTTAYSVTVANASGCRSTTTGTVTVMPQAVLSLQASATLVTVGSPLSLSAIGCVGTVNWSTGATGATLSVTPANPTNTYSATCTTGPGCFTTASITVNTAPPLVWSSSRPRFVMAIRLPWLLRAVRAR</sequence>
<dbReference type="GO" id="GO:0005576">
    <property type="term" value="C:extracellular region"/>
    <property type="evidence" value="ECO:0007669"/>
    <property type="project" value="UniProtKB-SubCell"/>
</dbReference>
<feature type="domain" description="SD-repeat containing protein B" evidence="4">
    <location>
        <begin position="77"/>
        <end position="155"/>
    </location>
</feature>
<dbReference type="InterPro" id="IPR013783">
    <property type="entry name" value="Ig-like_fold"/>
</dbReference>
<dbReference type="Pfam" id="PF17210">
    <property type="entry name" value="SdrD_B"/>
    <property type="match status" value="1"/>
</dbReference>
<dbReference type="AlphaFoldDB" id="A0A327NLS6"/>
<evidence type="ECO:0000313" key="5">
    <source>
        <dbReference type="EMBL" id="RAI75705.1"/>
    </source>
</evidence>
<comment type="caution">
    <text evidence="5">The sequence shown here is derived from an EMBL/GenBank/DDBJ whole genome shotgun (WGS) entry which is preliminary data.</text>
</comment>
<organism evidence="5 6">
    <name type="scientific">Spirosoma telluris</name>
    <dbReference type="NCBI Taxonomy" id="2183553"/>
    <lineage>
        <taxon>Bacteria</taxon>
        <taxon>Pseudomonadati</taxon>
        <taxon>Bacteroidota</taxon>
        <taxon>Cytophagia</taxon>
        <taxon>Cytophagales</taxon>
        <taxon>Cytophagaceae</taxon>
        <taxon>Spirosoma</taxon>
    </lineage>
</organism>
<gene>
    <name evidence="5" type="ORF">HMF3257_18910</name>
</gene>
<reference evidence="5 6" key="1">
    <citation type="submission" date="2018-06" db="EMBL/GenBank/DDBJ databases">
        <title>Spirosoma sp. HMF3257 Genome sequencing and assembly.</title>
        <authorList>
            <person name="Kang H."/>
            <person name="Cha I."/>
            <person name="Kim H."/>
            <person name="Kang J."/>
            <person name="Joh K."/>
        </authorList>
    </citation>
    <scope>NUCLEOTIDE SEQUENCE [LARGE SCALE GENOMIC DNA]</scope>
    <source>
        <strain evidence="5 6">HMF3257</strain>
    </source>
</reference>
<keyword evidence="3" id="KW-0732">Signal</keyword>
<dbReference type="EMBL" id="QLII01000001">
    <property type="protein sequence ID" value="RAI75705.1"/>
    <property type="molecule type" value="Genomic_DNA"/>
</dbReference>
<accession>A0A327NLS6</accession>
<evidence type="ECO:0000256" key="1">
    <source>
        <dbReference type="ARBA" id="ARBA00004613"/>
    </source>
</evidence>
<keyword evidence="6" id="KW-1185">Reference proteome</keyword>
<evidence type="ECO:0000259" key="4">
    <source>
        <dbReference type="Pfam" id="PF17210"/>
    </source>
</evidence>
<evidence type="ECO:0000313" key="6">
    <source>
        <dbReference type="Proteomes" id="UP000249016"/>
    </source>
</evidence>
<evidence type="ECO:0000256" key="2">
    <source>
        <dbReference type="ARBA" id="ARBA00022525"/>
    </source>
</evidence>
<dbReference type="RefSeq" id="WP_111344403.1">
    <property type="nucleotide sequence ID" value="NZ_QLII01000001.1"/>
</dbReference>
<dbReference type="InterPro" id="IPR033764">
    <property type="entry name" value="Sdr_B"/>
</dbReference>
<keyword evidence="2" id="KW-0964">Secreted</keyword>
<dbReference type="Gene3D" id="2.60.40.10">
    <property type="entry name" value="Immunoglobulins"/>
    <property type="match status" value="1"/>
</dbReference>
<proteinExistence type="predicted"/>
<dbReference type="OrthoDB" id="1488158at2"/>
<comment type="subcellular location">
    <subcellularLocation>
        <location evidence="1">Secreted</location>
    </subcellularLocation>
</comment>
<dbReference type="Proteomes" id="UP000249016">
    <property type="component" value="Unassembled WGS sequence"/>
</dbReference>